<accession>D1BK58</accession>
<dbReference type="SUPFAM" id="SSF53597">
    <property type="entry name" value="Dihydrofolate reductase-like"/>
    <property type="match status" value="1"/>
</dbReference>
<dbReference type="eggNOG" id="COG0262">
    <property type="taxonomic scope" value="Bacteria"/>
</dbReference>
<protein>
    <submittedName>
        <fullName evidence="2">Dihydrofolate reductase</fullName>
    </submittedName>
</protein>
<dbReference type="EMBL" id="CP001819">
    <property type="protein sequence ID" value="ACZ22467.1"/>
    <property type="molecule type" value="Genomic_DNA"/>
</dbReference>
<sequence>MRRLTYGLNVSLDGYVSAAGDDLSWSEPSDELFEWWLHEEQAVSLLLYGRRLWEDMSAYWPTRDQQPGTTPAQAAYAQNWRDTPKVVFSSSLAGAGGGSPADALGWDARLVSGDAVAEIARLKAGDGGLMRVAGATLGRSAMRAGLVDEYAVVTHPVVLGGGAPFFAARDRWLRLDLVETRTFDGGVVLTRYQTRR</sequence>
<feature type="domain" description="Bacterial bifunctional deaminase-reductase C-terminal" evidence="1">
    <location>
        <begin position="5"/>
        <end position="189"/>
    </location>
</feature>
<dbReference type="InterPro" id="IPR050765">
    <property type="entry name" value="Riboflavin_Biosynth_HTPR"/>
</dbReference>
<evidence type="ECO:0000313" key="3">
    <source>
        <dbReference type="Proteomes" id="UP000000322"/>
    </source>
</evidence>
<dbReference type="Gene3D" id="3.40.430.10">
    <property type="entry name" value="Dihydrofolate Reductase, subunit A"/>
    <property type="match status" value="1"/>
</dbReference>
<proteinExistence type="predicted"/>
<dbReference type="InterPro" id="IPR024072">
    <property type="entry name" value="DHFR-like_dom_sf"/>
</dbReference>
<dbReference type="KEGG" id="ske:Sked_25630"/>
<dbReference type="HOGENOM" id="CLU_043966_1_3_11"/>
<dbReference type="Proteomes" id="UP000000322">
    <property type="component" value="Chromosome"/>
</dbReference>
<evidence type="ECO:0000313" key="2">
    <source>
        <dbReference type="EMBL" id="ACZ22467.1"/>
    </source>
</evidence>
<keyword evidence="3" id="KW-1185">Reference proteome</keyword>
<dbReference type="RefSeq" id="WP_012867536.1">
    <property type="nucleotide sequence ID" value="NC_013521.1"/>
</dbReference>
<dbReference type="InterPro" id="IPR002734">
    <property type="entry name" value="RibDG_C"/>
</dbReference>
<name>D1BK58_SANKS</name>
<dbReference type="OrthoDB" id="7949219at2"/>
<dbReference type="PANTHER" id="PTHR38011:SF11">
    <property type="entry name" value="2,5-DIAMINO-6-RIBOSYLAMINO-4(3H)-PYRIMIDINONE 5'-PHOSPHATE REDUCTASE"/>
    <property type="match status" value="1"/>
</dbReference>
<dbReference type="GO" id="GO:0008703">
    <property type="term" value="F:5-amino-6-(5-phosphoribosylamino)uracil reductase activity"/>
    <property type="evidence" value="ECO:0007669"/>
    <property type="project" value="InterPro"/>
</dbReference>
<dbReference type="AlphaFoldDB" id="D1BK58"/>
<dbReference type="GO" id="GO:0009231">
    <property type="term" value="P:riboflavin biosynthetic process"/>
    <property type="evidence" value="ECO:0007669"/>
    <property type="project" value="InterPro"/>
</dbReference>
<reference evidence="2 3" key="1">
    <citation type="journal article" date="2009" name="Stand. Genomic Sci.">
        <title>Complete genome sequence of Sanguibacter keddieii type strain (ST-74).</title>
        <authorList>
            <person name="Ivanova N."/>
            <person name="Sikorski J."/>
            <person name="Sims D."/>
            <person name="Brettin T."/>
            <person name="Detter J.C."/>
            <person name="Han C."/>
            <person name="Lapidus A."/>
            <person name="Copeland A."/>
            <person name="Glavina Del Rio T."/>
            <person name="Nolan M."/>
            <person name="Chen F."/>
            <person name="Lucas S."/>
            <person name="Tice H."/>
            <person name="Cheng J.F."/>
            <person name="Bruce D."/>
            <person name="Goodwin L."/>
            <person name="Pitluck S."/>
            <person name="Pati A."/>
            <person name="Mavromatis K."/>
            <person name="Chen A."/>
            <person name="Palaniappan K."/>
            <person name="D'haeseleer P."/>
            <person name="Chain P."/>
            <person name="Bristow J."/>
            <person name="Eisen J.A."/>
            <person name="Markowitz V."/>
            <person name="Hugenholtz P."/>
            <person name="Goker M."/>
            <person name="Pukall R."/>
            <person name="Klenk H.P."/>
            <person name="Kyrpides N.C."/>
        </authorList>
    </citation>
    <scope>NUCLEOTIDE SEQUENCE [LARGE SCALE GENOMIC DNA]</scope>
    <source>
        <strain evidence="3">ATCC 51767 / DSM 10542 / NCFB 3025 / ST-74</strain>
    </source>
</reference>
<evidence type="ECO:0000259" key="1">
    <source>
        <dbReference type="Pfam" id="PF01872"/>
    </source>
</evidence>
<dbReference type="PANTHER" id="PTHR38011">
    <property type="entry name" value="DIHYDROFOLATE REDUCTASE FAMILY PROTEIN (AFU_ORTHOLOGUE AFUA_8G06820)"/>
    <property type="match status" value="1"/>
</dbReference>
<organism evidence="2 3">
    <name type="scientific">Sanguibacter keddieii (strain ATCC 51767 / DSM 10542 / NCFB 3025 / ST-74)</name>
    <dbReference type="NCBI Taxonomy" id="446469"/>
    <lineage>
        <taxon>Bacteria</taxon>
        <taxon>Bacillati</taxon>
        <taxon>Actinomycetota</taxon>
        <taxon>Actinomycetes</taxon>
        <taxon>Micrococcales</taxon>
        <taxon>Sanguibacteraceae</taxon>
        <taxon>Sanguibacter</taxon>
    </lineage>
</organism>
<dbReference type="Pfam" id="PF01872">
    <property type="entry name" value="RibD_C"/>
    <property type="match status" value="1"/>
</dbReference>
<gene>
    <name evidence="2" type="ordered locus">Sked_25630</name>
</gene>
<dbReference type="STRING" id="446469.Sked_25630"/>